<dbReference type="EMBL" id="QRDW01000010">
    <property type="protein sequence ID" value="RED46191.1"/>
    <property type="molecule type" value="Genomic_DNA"/>
</dbReference>
<feature type="transmembrane region" description="Helical" evidence="1">
    <location>
        <begin position="76"/>
        <end position="98"/>
    </location>
</feature>
<feature type="transmembrane region" description="Helical" evidence="1">
    <location>
        <begin position="6"/>
        <end position="24"/>
    </location>
</feature>
<accession>A0A3D9HAI5</accession>
<proteinExistence type="predicted"/>
<evidence type="ECO:0000313" key="3">
    <source>
        <dbReference type="Proteomes" id="UP000256845"/>
    </source>
</evidence>
<evidence type="ECO:0000313" key="2">
    <source>
        <dbReference type="EMBL" id="RED46191.1"/>
    </source>
</evidence>
<dbReference type="Proteomes" id="UP000256845">
    <property type="component" value="Unassembled WGS sequence"/>
</dbReference>
<dbReference type="AlphaFoldDB" id="A0A3D9HAI5"/>
<organism evidence="2 3">
    <name type="scientific">Aestuariispira insulae</name>
    <dbReference type="NCBI Taxonomy" id="1461337"/>
    <lineage>
        <taxon>Bacteria</taxon>
        <taxon>Pseudomonadati</taxon>
        <taxon>Pseudomonadota</taxon>
        <taxon>Alphaproteobacteria</taxon>
        <taxon>Rhodospirillales</taxon>
        <taxon>Kiloniellaceae</taxon>
        <taxon>Aestuariispira</taxon>
    </lineage>
</organism>
<comment type="caution">
    <text evidence="2">The sequence shown here is derived from an EMBL/GenBank/DDBJ whole genome shotgun (WGS) entry which is preliminary data.</text>
</comment>
<name>A0A3D9HAI5_9PROT</name>
<keyword evidence="1" id="KW-0812">Transmembrane</keyword>
<feature type="transmembrane region" description="Helical" evidence="1">
    <location>
        <begin position="36"/>
        <end position="56"/>
    </location>
</feature>
<keyword evidence="1" id="KW-0472">Membrane</keyword>
<gene>
    <name evidence="2" type="ORF">DFP90_110100</name>
</gene>
<evidence type="ECO:0000256" key="1">
    <source>
        <dbReference type="SAM" id="Phobius"/>
    </source>
</evidence>
<reference evidence="2 3" key="1">
    <citation type="submission" date="2018-07" db="EMBL/GenBank/DDBJ databases">
        <title>Genomic Encyclopedia of Type Strains, Phase III (KMG-III): the genomes of soil and plant-associated and newly described type strains.</title>
        <authorList>
            <person name="Whitman W."/>
        </authorList>
    </citation>
    <scope>NUCLEOTIDE SEQUENCE [LARGE SCALE GENOMIC DNA]</scope>
    <source>
        <strain evidence="2 3">CECT 8488</strain>
    </source>
</reference>
<sequence>MVSGEYSLVAFISIIGLIYLAEFADKRSLNRLLLAALYGQLLLCVYCIASGIILAGGWPGLPEDMSLEGRKLKNQLFLIVVFVTWPYLLILTGAYVGYHAFGMVRNLRRHGR</sequence>
<keyword evidence="3" id="KW-1185">Reference proteome</keyword>
<protein>
    <submittedName>
        <fullName evidence="2">Uncharacterized protein</fullName>
    </submittedName>
</protein>
<keyword evidence="1" id="KW-1133">Transmembrane helix</keyword>